<evidence type="ECO:0000313" key="4">
    <source>
        <dbReference type="Proteomes" id="UP000294927"/>
    </source>
</evidence>
<dbReference type="RefSeq" id="WP_133902236.1">
    <property type="nucleotide sequence ID" value="NZ_SOCP01000003.1"/>
</dbReference>
<dbReference type="Gene3D" id="3.30.70.2520">
    <property type="match status" value="1"/>
</dbReference>
<dbReference type="Gene3D" id="1.10.45.10">
    <property type="entry name" value="Vanillyl-alcohol Oxidase, Chain A, domain 4"/>
    <property type="match status" value="1"/>
</dbReference>
<protein>
    <submittedName>
        <fullName evidence="3">Xylitol oxidase</fullName>
    </submittedName>
</protein>
<dbReference type="InterPro" id="IPR016171">
    <property type="entry name" value="Vanillyl_alc_oxidase_C-sub2"/>
</dbReference>
<dbReference type="Gene3D" id="3.30.70.2530">
    <property type="match status" value="1"/>
</dbReference>
<evidence type="ECO:0000259" key="2">
    <source>
        <dbReference type="PROSITE" id="PS51387"/>
    </source>
</evidence>
<proteinExistence type="predicted"/>
<dbReference type="Gene3D" id="3.30.43.10">
    <property type="entry name" value="Uridine Diphospho-n-acetylenolpyruvylglucosamine Reductase, domain 2"/>
    <property type="match status" value="1"/>
</dbReference>
<dbReference type="GO" id="GO:0071949">
    <property type="term" value="F:FAD binding"/>
    <property type="evidence" value="ECO:0007669"/>
    <property type="project" value="InterPro"/>
</dbReference>
<dbReference type="PANTHER" id="PTHR43762">
    <property type="entry name" value="L-GULONOLACTONE OXIDASE"/>
    <property type="match status" value="1"/>
</dbReference>
<dbReference type="InterPro" id="IPR006094">
    <property type="entry name" value="Oxid_FAD_bind_N"/>
</dbReference>
<dbReference type="AlphaFoldDB" id="A0A4R7VZC2"/>
<dbReference type="EMBL" id="SOCP01000003">
    <property type="protein sequence ID" value="TDV55135.1"/>
    <property type="molecule type" value="Genomic_DNA"/>
</dbReference>
<dbReference type="Proteomes" id="UP000294927">
    <property type="component" value="Unassembled WGS sequence"/>
</dbReference>
<evidence type="ECO:0000256" key="1">
    <source>
        <dbReference type="ARBA" id="ARBA00023002"/>
    </source>
</evidence>
<dbReference type="Pfam" id="PF01565">
    <property type="entry name" value="FAD_binding_4"/>
    <property type="match status" value="1"/>
</dbReference>
<dbReference type="InterPro" id="IPR016169">
    <property type="entry name" value="FAD-bd_PCMH_sub2"/>
</dbReference>
<dbReference type="GO" id="GO:0016020">
    <property type="term" value="C:membrane"/>
    <property type="evidence" value="ECO:0007669"/>
    <property type="project" value="InterPro"/>
</dbReference>
<sequence>MERNWAGNVAYQAREVTRPRSVDALRALVAERARVRALGSRHSFSEVADGPGTLVSLEELPDEITVDGSQVVVPAATRYGVLAEFLAAHDLALPNMASLPHISVAGAVATGTHGSGDANGCLSTSVAGLELVTASGGLRTVWRGDPEFNGSVVALGALGIVTRVTLNVRSAFEVRQQVYVDVPWSDVVGDLDAVFASGYSVSVFTDWAAPAQVWVKSLDAVTLPFKPAEGPVHMLAGESVAAVTEQGGVPGRWLDRLPHFRLGHKPSAGAELQSEYLLPRESAVTALERVRSMSDRITPLLQISELRTVAEDDLWLSGAGGRDVLGVHFTWKLDVPGVTAVLPAVEEALLPLGARPHWGKVFHTHDVAPLYPRWTDFAELRAHHDPNGKFTNPFLDRLGTSR</sequence>
<keyword evidence="4" id="KW-1185">Reference proteome</keyword>
<dbReference type="GO" id="GO:0003885">
    <property type="term" value="F:D-arabinono-1,4-lactone oxidase activity"/>
    <property type="evidence" value="ECO:0007669"/>
    <property type="project" value="InterPro"/>
</dbReference>
<dbReference type="PROSITE" id="PS51387">
    <property type="entry name" value="FAD_PCMH"/>
    <property type="match status" value="1"/>
</dbReference>
<dbReference type="InterPro" id="IPR036318">
    <property type="entry name" value="FAD-bd_PCMH-like_sf"/>
</dbReference>
<organism evidence="3 4">
    <name type="scientific">Actinophytocola oryzae</name>
    <dbReference type="NCBI Taxonomy" id="502181"/>
    <lineage>
        <taxon>Bacteria</taxon>
        <taxon>Bacillati</taxon>
        <taxon>Actinomycetota</taxon>
        <taxon>Actinomycetes</taxon>
        <taxon>Pseudonocardiales</taxon>
        <taxon>Pseudonocardiaceae</taxon>
    </lineage>
</organism>
<dbReference type="PANTHER" id="PTHR43762:SF1">
    <property type="entry name" value="D-ARABINONO-1,4-LACTONE OXIDASE"/>
    <property type="match status" value="1"/>
</dbReference>
<keyword evidence="1" id="KW-0560">Oxidoreductase</keyword>
<comment type="caution">
    <text evidence="3">The sequence shown here is derived from an EMBL/GenBank/DDBJ whole genome shotgun (WGS) entry which is preliminary data.</text>
</comment>
<dbReference type="GO" id="GO:0080049">
    <property type="term" value="F:L-gulono-1,4-lactone dehydrogenase activity"/>
    <property type="evidence" value="ECO:0007669"/>
    <property type="project" value="TreeGrafter"/>
</dbReference>
<gene>
    <name evidence="3" type="ORF">CLV71_103376</name>
</gene>
<accession>A0A4R7VZC2</accession>
<dbReference type="InterPro" id="IPR007173">
    <property type="entry name" value="ALO_C"/>
</dbReference>
<feature type="domain" description="FAD-binding PCMH-type" evidence="2">
    <location>
        <begin position="9"/>
        <end position="171"/>
    </location>
</feature>
<dbReference type="OrthoDB" id="9800184at2"/>
<reference evidence="3 4" key="1">
    <citation type="submission" date="2019-03" db="EMBL/GenBank/DDBJ databases">
        <title>Genomic Encyclopedia of Archaeal and Bacterial Type Strains, Phase II (KMG-II): from individual species to whole genera.</title>
        <authorList>
            <person name="Goeker M."/>
        </authorList>
    </citation>
    <scope>NUCLEOTIDE SEQUENCE [LARGE SCALE GENOMIC DNA]</scope>
    <source>
        <strain evidence="3 4">DSM 45499</strain>
    </source>
</reference>
<dbReference type="InterPro" id="IPR010031">
    <property type="entry name" value="FAD_lactone_oxidase-like"/>
</dbReference>
<evidence type="ECO:0000313" key="3">
    <source>
        <dbReference type="EMBL" id="TDV55135.1"/>
    </source>
</evidence>
<dbReference type="Gene3D" id="3.30.465.10">
    <property type="match status" value="1"/>
</dbReference>
<name>A0A4R7VZC2_9PSEU</name>
<dbReference type="SUPFAM" id="SSF56176">
    <property type="entry name" value="FAD-binding/transporter-associated domain-like"/>
    <property type="match status" value="1"/>
</dbReference>
<dbReference type="InterPro" id="IPR016166">
    <property type="entry name" value="FAD-bd_PCMH"/>
</dbReference>
<dbReference type="InterPro" id="IPR016167">
    <property type="entry name" value="FAD-bd_PCMH_sub1"/>
</dbReference>
<dbReference type="Pfam" id="PF04030">
    <property type="entry name" value="ALO"/>
    <property type="match status" value="1"/>
</dbReference>